<reference evidence="2 3" key="1">
    <citation type="submission" date="2020-10" db="EMBL/GenBank/DDBJ databases">
        <title>Novel species in genus Corynebacterium.</title>
        <authorList>
            <person name="Zhang G."/>
        </authorList>
    </citation>
    <scope>NUCLEOTIDE SEQUENCE [LARGE SCALE GENOMIC DNA]</scope>
    <source>
        <strain evidence="2 3">DSM 45110</strain>
    </source>
</reference>
<gene>
    <name evidence="2" type="ORF">IRY30_01330</name>
</gene>
<dbReference type="EMBL" id="JADKMY010000001">
    <property type="protein sequence ID" value="MBF4552723.1"/>
    <property type="molecule type" value="Genomic_DNA"/>
</dbReference>
<organism evidence="2 3">
    <name type="scientific">Corynebacterium suicordis DSM 45110</name>
    <dbReference type="NCBI Taxonomy" id="1121369"/>
    <lineage>
        <taxon>Bacteria</taxon>
        <taxon>Bacillati</taxon>
        <taxon>Actinomycetota</taxon>
        <taxon>Actinomycetes</taxon>
        <taxon>Mycobacteriales</taxon>
        <taxon>Corynebacteriaceae</taxon>
        <taxon>Corynebacterium</taxon>
    </lineage>
</organism>
<protein>
    <submittedName>
        <fullName evidence="2">Uncharacterized protein</fullName>
    </submittedName>
</protein>
<accession>A0ABR9ZH43</accession>
<evidence type="ECO:0000313" key="3">
    <source>
        <dbReference type="Proteomes" id="UP000635902"/>
    </source>
</evidence>
<dbReference type="Proteomes" id="UP000635902">
    <property type="component" value="Unassembled WGS sequence"/>
</dbReference>
<evidence type="ECO:0000256" key="1">
    <source>
        <dbReference type="SAM" id="MobiDB-lite"/>
    </source>
</evidence>
<feature type="compositionally biased region" description="Polar residues" evidence="1">
    <location>
        <begin position="70"/>
        <end position="79"/>
    </location>
</feature>
<proteinExistence type="predicted"/>
<feature type="region of interest" description="Disordered" evidence="1">
    <location>
        <begin position="70"/>
        <end position="93"/>
    </location>
</feature>
<sequence>MSTIALDRNPAPLDLRIFRHEAHAQLQRARRGLSDAIKAQDNDVAIATRAGAVCALETLLDTYDEAIGEQPQSTLTSDPAATLNHFERMADHS</sequence>
<evidence type="ECO:0000313" key="2">
    <source>
        <dbReference type="EMBL" id="MBF4552723.1"/>
    </source>
</evidence>
<dbReference type="RefSeq" id="WP_194555608.1">
    <property type="nucleotide sequence ID" value="NZ_JADKMY010000001.1"/>
</dbReference>
<keyword evidence="3" id="KW-1185">Reference proteome</keyword>
<name>A0ABR9ZH43_9CORY</name>
<comment type="caution">
    <text evidence="2">The sequence shown here is derived from an EMBL/GenBank/DDBJ whole genome shotgun (WGS) entry which is preliminary data.</text>
</comment>